<reference evidence="2 3" key="1">
    <citation type="submission" date="2017-11" db="EMBL/GenBank/DDBJ databases">
        <title>Comparative genomic analysis of Holospora spp., intranuclear symbionts of paramecia.</title>
        <authorList>
            <person name="Garushyants S.K."/>
            <person name="Beliavskaya A."/>
            <person name="Malko D.B."/>
            <person name="Logacheva M.D."/>
            <person name="Rautian M.S."/>
            <person name="Gelfand M.S."/>
        </authorList>
    </citation>
    <scope>NUCLEOTIDE SEQUENCE [LARGE SCALE GENOMIC DNA]</scope>
    <source>
        <strain evidence="3">02AZ16</strain>
    </source>
</reference>
<dbReference type="EMBL" id="PHHC01000094">
    <property type="protein sequence ID" value="PPE03571.1"/>
    <property type="molecule type" value="Genomic_DNA"/>
</dbReference>
<proteinExistence type="predicted"/>
<feature type="transmembrane region" description="Helical" evidence="1">
    <location>
        <begin position="6"/>
        <end position="26"/>
    </location>
</feature>
<evidence type="ECO:0000256" key="1">
    <source>
        <dbReference type="SAM" id="Phobius"/>
    </source>
</evidence>
<keyword evidence="1" id="KW-0472">Membrane</keyword>
<comment type="caution">
    <text evidence="2">The sequence shown here is derived from an EMBL/GenBank/DDBJ whole genome shotgun (WGS) entry which is preliminary data.</text>
</comment>
<sequence>MGSLTYFTFFDPSYIIFYIIIQILLLDHFKSFQYTDDIFMDYSLVSKFFDCSAYSPVLKSCS</sequence>
<evidence type="ECO:0000313" key="2">
    <source>
        <dbReference type="EMBL" id="PPE03571.1"/>
    </source>
</evidence>
<gene>
    <name evidence="2" type="ORF">HCUR_00998</name>
</gene>
<keyword evidence="1" id="KW-0812">Transmembrane</keyword>
<dbReference type="Proteomes" id="UP000239425">
    <property type="component" value="Unassembled WGS sequence"/>
</dbReference>
<keyword evidence="1" id="KW-1133">Transmembrane helix</keyword>
<organism evidence="2 3">
    <name type="scientific">Holospora curviuscula</name>
    <dbReference type="NCBI Taxonomy" id="1082868"/>
    <lineage>
        <taxon>Bacteria</taxon>
        <taxon>Pseudomonadati</taxon>
        <taxon>Pseudomonadota</taxon>
        <taxon>Alphaproteobacteria</taxon>
        <taxon>Holosporales</taxon>
        <taxon>Holosporaceae</taxon>
        <taxon>Holospora</taxon>
    </lineage>
</organism>
<evidence type="ECO:0000313" key="3">
    <source>
        <dbReference type="Proteomes" id="UP000239425"/>
    </source>
</evidence>
<name>A0A2S5R8B0_9PROT</name>
<dbReference type="AlphaFoldDB" id="A0A2S5R8B0"/>
<accession>A0A2S5R8B0</accession>
<protein>
    <submittedName>
        <fullName evidence="2">Uncharacterized protein</fullName>
    </submittedName>
</protein>
<keyword evidence="3" id="KW-1185">Reference proteome</keyword>